<dbReference type="RefSeq" id="WP_110815735.1">
    <property type="nucleotide sequence ID" value="NZ_QJTE01000012.1"/>
</dbReference>
<feature type="signal peptide" evidence="1">
    <location>
        <begin position="1"/>
        <end position="19"/>
    </location>
</feature>
<reference evidence="3 4" key="1">
    <citation type="submission" date="2018-06" db="EMBL/GenBank/DDBJ databases">
        <title>Genomic Encyclopedia of Type Strains, Phase III (KMG-III): the genomes of soil and plant-associated and newly described type strains.</title>
        <authorList>
            <person name="Whitman W."/>
        </authorList>
    </citation>
    <scope>NUCLEOTIDE SEQUENCE [LARGE SCALE GENOMIC DNA]</scope>
    <source>
        <strain evidence="3 4">CECT 9025</strain>
    </source>
</reference>
<feature type="chain" id="PRO_5016426025" evidence="1">
    <location>
        <begin position="20"/>
        <end position="107"/>
    </location>
</feature>
<keyword evidence="1" id="KW-0732">Signal</keyword>
<evidence type="ECO:0000259" key="2">
    <source>
        <dbReference type="Pfam" id="PF05239"/>
    </source>
</evidence>
<dbReference type="Gene3D" id="2.30.30.240">
    <property type="entry name" value="PRC-barrel domain"/>
    <property type="match status" value="1"/>
</dbReference>
<evidence type="ECO:0000313" key="4">
    <source>
        <dbReference type="Proteomes" id="UP000248311"/>
    </source>
</evidence>
<keyword evidence="4" id="KW-1185">Reference proteome</keyword>
<protein>
    <submittedName>
        <fullName evidence="3">PRC-barrel domain protein</fullName>
    </submittedName>
</protein>
<name>A0A318SR96_9RHOB</name>
<proteinExistence type="predicted"/>
<comment type="caution">
    <text evidence="3">The sequence shown here is derived from an EMBL/GenBank/DDBJ whole genome shotgun (WGS) entry which is preliminary data.</text>
</comment>
<dbReference type="Proteomes" id="UP000248311">
    <property type="component" value="Unassembled WGS sequence"/>
</dbReference>
<dbReference type="SUPFAM" id="SSF50346">
    <property type="entry name" value="PRC-barrel domain"/>
    <property type="match status" value="1"/>
</dbReference>
<dbReference type="Pfam" id="PF05239">
    <property type="entry name" value="PRC"/>
    <property type="match status" value="1"/>
</dbReference>
<feature type="domain" description="PRC-barrel" evidence="2">
    <location>
        <begin position="26"/>
        <end position="81"/>
    </location>
</feature>
<evidence type="ECO:0000313" key="3">
    <source>
        <dbReference type="EMBL" id="PYE80618.1"/>
    </source>
</evidence>
<dbReference type="EMBL" id="QJTE01000012">
    <property type="protein sequence ID" value="PYE80618.1"/>
    <property type="molecule type" value="Genomic_DNA"/>
</dbReference>
<dbReference type="AlphaFoldDB" id="A0A318SR96"/>
<accession>A0A318SR96</accession>
<gene>
    <name evidence="3" type="ORF">DFP88_1128</name>
</gene>
<sequence>MKSLMIAALALPLAGAAAAQTADPSTYTQIENQNVLGADGTEVGEIEAVLVDGSGSPAAVVVEIDDGFLDLGDTEVIITLDALNWDGKDYTTSMTEADVENLPVWDD</sequence>
<dbReference type="InterPro" id="IPR011033">
    <property type="entry name" value="PRC_barrel-like_sf"/>
</dbReference>
<dbReference type="OrthoDB" id="6158291at2"/>
<evidence type="ECO:0000256" key="1">
    <source>
        <dbReference type="SAM" id="SignalP"/>
    </source>
</evidence>
<organism evidence="3 4">
    <name type="scientific">Pseudoroseicyclus aestuarii</name>
    <dbReference type="NCBI Taxonomy" id="1795041"/>
    <lineage>
        <taxon>Bacteria</taxon>
        <taxon>Pseudomonadati</taxon>
        <taxon>Pseudomonadota</taxon>
        <taxon>Alphaproteobacteria</taxon>
        <taxon>Rhodobacterales</taxon>
        <taxon>Paracoccaceae</taxon>
        <taxon>Pseudoroseicyclus</taxon>
    </lineage>
</organism>
<dbReference type="InterPro" id="IPR027275">
    <property type="entry name" value="PRC-brl_dom"/>
</dbReference>